<sequence>MPTYILRNKEIAQRMVDYIKAVAGPAAKSGRPIVVEIGEYQAKRSSEQNRLLWALLTEIAEQVELEGKRFAKEAWYAHYLDLYAPKQEGPRGLVPVGSSQMTKEQFANFVTRIECHAVQELGVEFAAI</sequence>
<comment type="caution">
    <text evidence="1">The sequence shown here is derived from an EMBL/GenBank/DDBJ whole genome shotgun (WGS) entry which is preliminary data.</text>
</comment>
<dbReference type="SUPFAM" id="SSF103370">
    <property type="entry name" value="NinB"/>
    <property type="match status" value="1"/>
</dbReference>
<organism evidence="1 2">
    <name type="scientific">Burkholderia multivorans</name>
    <dbReference type="NCBI Taxonomy" id="87883"/>
    <lineage>
        <taxon>Bacteria</taxon>
        <taxon>Pseudomonadati</taxon>
        <taxon>Pseudomonadota</taxon>
        <taxon>Betaproteobacteria</taxon>
        <taxon>Burkholderiales</taxon>
        <taxon>Burkholderiaceae</taxon>
        <taxon>Burkholderia</taxon>
        <taxon>Burkholderia cepacia complex</taxon>
    </lineage>
</organism>
<evidence type="ECO:0000313" key="1">
    <source>
        <dbReference type="EMBL" id="PRF54657.1"/>
    </source>
</evidence>
<proteinExistence type="predicted"/>
<dbReference type="EMBL" id="PVGH01000107">
    <property type="protein sequence ID" value="PRF54657.1"/>
    <property type="molecule type" value="Genomic_DNA"/>
</dbReference>
<protein>
    <recommendedName>
        <fullName evidence="3">NinB protein</fullName>
    </recommendedName>
</protein>
<gene>
    <name evidence="1" type="ORF">C6Q15_28245</name>
</gene>
<accession>A0A2S9MBK9</accession>
<dbReference type="InterPro" id="IPR008711">
    <property type="entry name" value="Recombinase_NinB"/>
</dbReference>
<dbReference type="InterPro" id="IPR036619">
    <property type="entry name" value="NinB_sf"/>
</dbReference>
<evidence type="ECO:0000313" key="2">
    <source>
        <dbReference type="Proteomes" id="UP000238982"/>
    </source>
</evidence>
<dbReference type="RefSeq" id="WP_105796133.1">
    <property type="nucleotide sequence ID" value="NZ_JAHPLO010000117.1"/>
</dbReference>
<dbReference type="AlphaFoldDB" id="A0A2S9MBK9"/>
<evidence type="ECO:0008006" key="3">
    <source>
        <dbReference type="Google" id="ProtNLM"/>
    </source>
</evidence>
<dbReference type="Gene3D" id="1.10.3790.10">
    <property type="entry name" value="NinB"/>
    <property type="match status" value="1"/>
</dbReference>
<dbReference type="Proteomes" id="UP000238982">
    <property type="component" value="Unassembled WGS sequence"/>
</dbReference>
<name>A0A2S9MBK9_9BURK</name>
<dbReference type="Pfam" id="PF05772">
    <property type="entry name" value="NinB"/>
    <property type="match status" value="1"/>
</dbReference>
<reference evidence="1 2" key="1">
    <citation type="submission" date="2018-03" db="EMBL/GenBank/DDBJ databases">
        <authorList>
            <person name="Keele B.F."/>
        </authorList>
    </citation>
    <scope>NUCLEOTIDE SEQUENCE [LARGE SCALE GENOMIC DNA]</scope>
    <source>
        <strain evidence="1 2">AU19729</strain>
    </source>
</reference>